<feature type="domain" description="M23ase beta-sheet core" evidence="1">
    <location>
        <begin position="121"/>
        <end position="218"/>
    </location>
</feature>
<dbReference type="InterPro" id="IPR016047">
    <property type="entry name" value="M23ase_b-sheet_dom"/>
</dbReference>
<keyword evidence="3" id="KW-1185">Reference proteome</keyword>
<dbReference type="Pfam" id="PF01551">
    <property type="entry name" value="Peptidase_M23"/>
    <property type="match status" value="1"/>
</dbReference>
<dbReference type="Gene3D" id="2.70.70.10">
    <property type="entry name" value="Glucose Permease (Domain IIA)"/>
    <property type="match status" value="1"/>
</dbReference>
<dbReference type="SUPFAM" id="SSF51261">
    <property type="entry name" value="Duplicated hybrid motif"/>
    <property type="match status" value="1"/>
</dbReference>
<dbReference type="PANTHER" id="PTHR21666:SF270">
    <property type="entry name" value="MUREIN HYDROLASE ACTIVATOR ENVC"/>
    <property type="match status" value="1"/>
</dbReference>
<organism evidence="2 3">
    <name type="scientific">Protofrankia coriariae</name>
    <dbReference type="NCBI Taxonomy" id="1562887"/>
    <lineage>
        <taxon>Bacteria</taxon>
        <taxon>Bacillati</taxon>
        <taxon>Actinomycetota</taxon>
        <taxon>Actinomycetes</taxon>
        <taxon>Frankiales</taxon>
        <taxon>Frankiaceae</taxon>
        <taxon>Protofrankia</taxon>
    </lineage>
</organism>
<accession>A0ABR5F7U7</accession>
<dbReference type="InterPro" id="IPR050570">
    <property type="entry name" value="Cell_wall_metabolism_enzyme"/>
</dbReference>
<reference evidence="2 3" key="1">
    <citation type="submission" date="2014-12" db="EMBL/GenBank/DDBJ databases">
        <title>Frankia sp. BMG5.1 draft genome.</title>
        <authorList>
            <person name="Gtari M."/>
            <person name="Ghodhbane-Gtari F."/>
            <person name="Nouioui I."/>
            <person name="Ktari A."/>
            <person name="Hezbri K."/>
            <person name="Mimouni W."/>
            <person name="Sbissi I."/>
            <person name="Ayari A."/>
            <person name="Yamanaka T."/>
            <person name="Normand P."/>
            <person name="Tisa L.S."/>
            <person name="Boudabous A."/>
        </authorList>
    </citation>
    <scope>NUCLEOTIDE SEQUENCE [LARGE SCALE GENOMIC DNA]</scope>
    <source>
        <strain evidence="2 3">BMG5.1</strain>
    </source>
</reference>
<evidence type="ECO:0000313" key="2">
    <source>
        <dbReference type="EMBL" id="KLL12693.1"/>
    </source>
</evidence>
<comment type="caution">
    <text evidence="2">The sequence shown here is derived from an EMBL/GenBank/DDBJ whole genome shotgun (WGS) entry which is preliminary data.</text>
</comment>
<proteinExistence type="predicted"/>
<evidence type="ECO:0000259" key="1">
    <source>
        <dbReference type="Pfam" id="PF01551"/>
    </source>
</evidence>
<evidence type="ECO:0000313" key="3">
    <source>
        <dbReference type="Proteomes" id="UP000035425"/>
    </source>
</evidence>
<name>A0ABR5F7U7_9ACTN</name>
<dbReference type="CDD" id="cd12797">
    <property type="entry name" value="M23_peptidase"/>
    <property type="match status" value="1"/>
</dbReference>
<dbReference type="PANTHER" id="PTHR21666">
    <property type="entry name" value="PEPTIDASE-RELATED"/>
    <property type="match status" value="1"/>
</dbReference>
<gene>
    <name evidence="2" type="ORF">FrCorBMG51_03245</name>
</gene>
<dbReference type="InterPro" id="IPR011055">
    <property type="entry name" value="Dup_hybrid_motif"/>
</dbReference>
<sequence length="229" mass="24371">MVSTLGIVMINTTGIAHSEPAVISGLRTAGTIFDPASGGVTDAATDGLSDPALLERQHDGDAARRQAQADRVDRDEALAQMSILLLQQRTTAAEAVRQQEELRWVRPIQARITQRFGGANGHPGIDLGAPMGTQVVAAHGGTVIYAGWESGYGNFVQVRHANNVVTCYAHLSRISVRVGQQVATGQQVGLEGSTGFSTGPHLHFEVRLGGQNGTKVDPLAWLAKHNVYY</sequence>
<protein>
    <submittedName>
        <fullName evidence="2">Peptidase M23</fullName>
    </submittedName>
</protein>
<dbReference type="Proteomes" id="UP000035425">
    <property type="component" value="Unassembled WGS sequence"/>
</dbReference>
<dbReference type="EMBL" id="JWIO01000003">
    <property type="protein sequence ID" value="KLL12693.1"/>
    <property type="molecule type" value="Genomic_DNA"/>
</dbReference>